<keyword evidence="3" id="KW-0802">TPR repeat</keyword>
<dbReference type="PANTHER" id="PTHR46825:SF11">
    <property type="entry name" value="PENICILLIN-BINDING PROTEIN 4"/>
    <property type="match status" value="1"/>
</dbReference>
<dbReference type="InterPro" id="IPR012338">
    <property type="entry name" value="Beta-lactam/transpept-like"/>
</dbReference>
<dbReference type="Gene3D" id="3.40.710.10">
    <property type="entry name" value="DD-peptidase/beta-lactamase superfamily"/>
    <property type="match status" value="1"/>
</dbReference>
<dbReference type="AlphaFoldDB" id="A0A6M0CJG7"/>
<accession>A0A6M0CJG7</accession>
<keyword evidence="2" id="KW-0472">Membrane</keyword>
<dbReference type="PROSITE" id="PS50005">
    <property type="entry name" value="TPR"/>
    <property type="match status" value="1"/>
</dbReference>
<reference evidence="5 6" key="1">
    <citation type="submission" date="2020-01" db="EMBL/GenBank/DDBJ databases">
        <title>Spongiivirga citrea KCTC 32990T.</title>
        <authorList>
            <person name="Wang G."/>
        </authorList>
    </citation>
    <scope>NUCLEOTIDE SEQUENCE [LARGE SCALE GENOMIC DNA]</scope>
    <source>
        <strain evidence="5 6">KCTC 32990</strain>
    </source>
</reference>
<dbReference type="SUPFAM" id="SSF56601">
    <property type="entry name" value="beta-lactamase/transpeptidase-like"/>
    <property type="match status" value="1"/>
</dbReference>
<protein>
    <submittedName>
        <fullName evidence="5">Serine hydrolase</fullName>
    </submittedName>
</protein>
<evidence type="ECO:0000256" key="2">
    <source>
        <dbReference type="ARBA" id="ARBA00023136"/>
    </source>
</evidence>
<keyword evidence="5" id="KW-0378">Hydrolase</keyword>
<dbReference type="RefSeq" id="WP_164029376.1">
    <property type="nucleotide sequence ID" value="NZ_JAABOQ010000001.1"/>
</dbReference>
<dbReference type="Gene3D" id="1.25.40.10">
    <property type="entry name" value="Tetratricopeptide repeat domain"/>
    <property type="match status" value="1"/>
</dbReference>
<dbReference type="InterPro" id="IPR019734">
    <property type="entry name" value="TPR_rpt"/>
</dbReference>
<dbReference type="EMBL" id="JAABOQ010000001">
    <property type="protein sequence ID" value="NER16124.1"/>
    <property type="molecule type" value="Genomic_DNA"/>
</dbReference>
<dbReference type="SMART" id="SM00028">
    <property type="entry name" value="TPR"/>
    <property type="match status" value="1"/>
</dbReference>
<dbReference type="SUPFAM" id="SSF48452">
    <property type="entry name" value="TPR-like"/>
    <property type="match status" value="1"/>
</dbReference>
<organism evidence="5 6">
    <name type="scientific">Spongiivirga citrea</name>
    <dbReference type="NCBI Taxonomy" id="1481457"/>
    <lineage>
        <taxon>Bacteria</taxon>
        <taxon>Pseudomonadati</taxon>
        <taxon>Bacteroidota</taxon>
        <taxon>Flavobacteriia</taxon>
        <taxon>Flavobacteriales</taxon>
        <taxon>Flavobacteriaceae</taxon>
        <taxon>Spongiivirga</taxon>
    </lineage>
</organism>
<proteinExistence type="predicted"/>
<name>A0A6M0CJG7_9FLAO</name>
<dbReference type="Pfam" id="PF00144">
    <property type="entry name" value="Beta-lactamase"/>
    <property type="match status" value="1"/>
</dbReference>
<comment type="caution">
    <text evidence="5">The sequence shown here is derived from an EMBL/GenBank/DDBJ whole genome shotgun (WGS) entry which is preliminary data.</text>
</comment>
<dbReference type="InterPro" id="IPR011990">
    <property type="entry name" value="TPR-like_helical_dom_sf"/>
</dbReference>
<dbReference type="GO" id="GO:0016787">
    <property type="term" value="F:hydrolase activity"/>
    <property type="evidence" value="ECO:0007669"/>
    <property type="project" value="UniProtKB-KW"/>
</dbReference>
<evidence type="ECO:0000313" key="6">
    <source>
        <dbReference type="Proteomes" id="UP000474296"/>
    </source>
</evidence>
<keyword evidence="6" id="KW-1185">Reference proteome</keyword>
<evidence type="ECO:0000256" key="1">
    <source>
        <dbReference type="ARBA" id="ARBA00004370"/>
    </source>
</evidence>
<feature type="domain" description="Beta-lactamase-related" evidence="4">
    <location>
        <begin position="49"/>
        <end position="310"/>
    </location>
</feature>
<feature type="repeat" description="TPR" evidence="3">
    <location>
        <begin position="396"/>
        <end position="429"/>
    </location>
</feature>
<sequence>MKQLIKVLCFVCLVACKTNGKSQSAYQGNVETVKKLLDSTDLGKNYNGSILIADGKDVLFKKSYGTNPQNNQPNEVDTKYGIASMGKMFTAISIMQLLEKEQLTLQQTIGDIFPDYPNEQAKKITIQQLLSHTSGLGDFFGPEFDKNSDNIKSLQDHLPYFVNDPLEFTPGEQMRYSNAGFIILGLIIEKITGVDHNSYVTKNILIPSGTSSATSLSSSAGGGDLTVEDLHKFAVALKSNELISEESHSQITTDHFGNGYGYGMSLRNLNGKEIYGHNGGAPGASGELDLVKGESLIIATLSNRSPMDGWAQVRTHLRKEFFGSTPKTTEFLNTEEVVKTYKEQGFEKASKLLAKLDNNISDRNTFRFAQQYAEQGQVNKAVDILKLIVQAYPDQWHPYSFLADFQLQAGLKDEAIKNYKKSLEINPENQQAIEQLKKIE</sequence>
<dbReference type="Proteomes" id="UP000474296">
    <property type="component" value="Unassembled WGS sequence"/>
</dbReference>
<evidence type="ECO:0000313" key="5">
    <source>
        <dbReference type="EMBL" id="NER16124.1"/>
    </source>
</evidence>
<dbReference type="InterPro" id="IPR001466">
    <property type="entry name" value="Beta-lactam-related"/>
</dbReference>
<dbReference type="InterPro" id="IPR050491">
    <property type="entry name" value="AmpC-like"/>
</dbReference>
<evidence type="ECO:0000256" key="3">
    <source>
        <dbReference type="PROSITE-ProRule" id="PRU00339"/>
    </source>
</evidence>
<comment type="subcellular location">
    <subcellularLocation>
        <location evidence="1">Membrane</location>
    </subcellularLocation>
</comment>
<evidence type="ECO:0000259" key="4">
    <source>
        <dbReference type="Pfam" id="PF00144"/>
    </source>
</evidence>
<gene>
    <name evidence="5" type="ORF">GWK10_02825</name>
</gene>
<dbReference type="PANTHER" id="PTHR46825">
    <property type="entry name" value="D-ALANYL-D-ALANINE-CARBOXYPEPTIDASE/ENDOPEPTIDASE AMPH"/>
    <property type="match status" value="1"/>
</dbReference>